<comment type="caution">
    <text evidence="2">The sequence shown here is derived from an EMBL/GenBank/DDBJ whole genome shotgun (WGS) entry which is preliminary data.</text>
</comment>
<dbReference type="RefSeq" id="WP_187071385.1">
    <property type="nucleotide sequence ID" value="NZ_JACRYL010000008.1"/>
</dbReference>
<protein>
    <submittedName>
        <fullName evidence="2">DUF983 domain-containing protein</fullName>
    </submittedName>
</protein>
<keyword evidence="1" id="KW-0812">Transmembrane</keyword>
<gene>
    <name evidence="2" type="ORF">H7U22_10840</name>
</gene>
<keyword evidence="3" id="KW-1185">Reference proteome</keyword>
<evidence type="ECO:0000256" key="1">
    <source>
        <dbReference type="SAM" id="Phobius"/>
    </source>
</evidence>
<dbReference type="Pfam" id="PF06170">
    <property type="entry name" value="DUF983"/>
    <property type="match status" value="1"/>
</dbReference>
<evidence type="ECO:0000313" key="3">
    <source>
        <dbReference type="Proteomes" id="UP000652755"/>
    </source>
</evidence>
<dbReference type="Proteomes" id="UP000652755">
    <property type="component" value="Unassembled WGS sequence"/>
</dbReference>
<dbReference type="EMBL" id="JACRYL010000008">
    <property type="protein sequence ID" value="MBC6110919.1"/>
    <property type="molecule type" value="Genomic_DNA"/>
</dbReference>
<sequence length="99" mass="11753">MYGFHFQHMNEYCPVCHYRFEREPGCFYGAMYVSYGMNVIELLFACILTYMITGDLSSFWLYIAVLTIAVLLLAPFNFRYSRVMLLFWLTPGVKYDPRD</sequence>
<dbReference type="InterPro" id="IPR009325">
    <property type="entry name" value="DUF983"/>
</dbReference>
<evidence type="ECO:0000313" key="2">
    <source>
        <dbReference type="EMBL" id="MBC6110919.1"/>
    </source>
</evidence>
<name>A0ABR7KSI4_9SPHI</name>
<feature type="transmembrane region" description="Helical" evidence="1">
    <location>
        <begin position="59"/>
        <end position="78"/>
    </location>
</feature>
<accession>A0ABR7KSI4</accession>
<reference evidence="2 3" key="1">
    <citation type="submission" date="2020-08" db="EMBL/GenBank/DDBJ databases">
        <authorList>
            <person name="Sun Q."/>
            <person name="Inoue M."/>
        </authorList>
    </citation>
    <scope>NUCLEOTIDE SEQUENCE [LARGE SCALE GENOMIC DNA]</scope>
    <source>
        <strain evidence="2 3">CCM 8938</strain>
    </source>
</reference>
<keyword evidence="1" id="KW-0472">Membrane</keyword>
<feature type="transmembrane region" description="Helical" evidence="1">
    <location>
        <begin position="32"/>
        <end position="53"/>
    </location>
</feature>
<organism evidence="2 3">
    <name type="scientific">Pedobacter fastidiosus</name>
    <dbReference type="NCBI Taxonomy" id="2765361"/>
    <lineage>
        <taxon>Bacteria</taxon>
        <taxon>Pseudomonadati</taxon>
        <taxon>Bacteroidota</taxon>
        <taxon>Sphingobacteriia</taxon>
        <taxon>Sphingobacteriales</taxon>
        <taxon>Sphingobacteriaceae</taxon>
        <taxon>Pedobacter</taxon>
    </lineage>
</organism>
<keyword evidence="1" id="KW-1133">Transmembrane helix</keyword>
<proteinExistence type="predicted"/>